<accession>A0A392M7L0</accession>
<dbReference type="EMBL" id="LXQA010005143">
    <property type="protein sequence ID" value="MCH83406.1"/>
    <property type="molecule type" value="Genomic_DNA"/>
</dbReference>
<evidence type="ECO:0000313" key="2">
    <source>
        <dbReference type="Proteomes" id="UP000265520"/>
    </source>
</evidence>
<evidence type="ECO:0000313" key="1">
    <source>
        <dbReference type="EMBL" id="MCH83406.1"/>
    </source>
</evidence>
<dbReference type="AlphaFoldDB" id="A0A392M7L0"/>
<organism evidence="1 2">
    <name type="scientific">Trifolium medium</name>
    <dbReference type="NCBI Taxonomy" id="97028"/>
    <lineage>
        <taxon>Eukaryota</taxon>
        <taxon>Viridiplantae</taxon>
        <taxon>Streptophyta</taxon>
        <taxon>Embryophyta</taxon>
        <taxon>Tracheophyta</taxon>
        <taxon>Spermatophyta</taxon>
        <taxon>Magnoliopsida</taxon>
        <taxon>eudicotyledons</taxon>
        <taxon>Gunneridae</taxon>
        <taxon>Pentapetalae</taxon>
        <taxon>rosids</taxon>
        <taxon>fabids</taxon>
        <taxon>Fabales</taxon>
        <taxon>Fabaceae</taxon>
        <taxon>Papilionoideae</taxon>
        <taxon>50 kb inversion clade</taxon>
        <taxon>NPAAA clade</taxon>
        <taxon>Hologalegina</taxon>
        <taxon>IRL clade</taxon>
        <taxon>Trifolieae</taxon>
        <taxon>Trifolium</taxon>
    </lineage>
</organism>
<name>A0A392M7L0_9FABA</name>
<comment type="caution">
    <text evidence="1">The sequence shown here is derived from an EMBL/GenBank/DDBJ whole genome shotgun (WGS) entry which is preliminary data.</text>
</comment>
<reference evidence="1 2" key="1">
    <citation type="journal article" date="2018" name="Front. Plant Sci.">
        <title>Red Clover (Trifolium pratense) and Zigzag Clover (T. medium) - A Picture of Genomic Similarities and Differences.</title>
        <authorList>
            <person name="Dluhosova J."/>
            <person name="Istvanek J."/>
            <person name="Nedelnik J."/>
            <person name="Repkova J."/>
        </authorList>
    </citation>
    <scope>NUCLEOTIDE SEQUENCE [LARGE SCALE GENOMIC DNA]</scope>
    <source>
        <strain evidence="2">cv. 10/8</strain>
        <tissue evidence="1">Leaf</tissue>
    </source>
</reference>
<dbReference type="Proteomes" id="UP000265520">
    <property type="component" value="Unassembled WGS sequence"/>
</dbReference>
<protein>
    <submittedName>
        <fullName evidence="1">Uncharacterized protein</fullName>
    </submittedName>
</protein>
<sequence length="98" mass="11136">MLTCLNSIFNDSVRIETEMLFWSLLLGIEKRVYMVRVSRVVIEIFIGIHGVCRDKVDSRGFIMIHGVSRYSVVIGNLIGIHGVGIERFIDTHDAVKET</sequence>
<gene>
    <name evidence="1" type="ORF">A2U01_0004226</name>
</gene>
<keyword evidence="2" id="KW-1185">Reference proteome</keyword>
<proteinExistence type="predicted"/>